<dbReference type="Gene3D" id="1.25.10.10">
    <property type="entry name" value="Leucine-rich Repeat Variant"/>
    <property type="match status" value="1"/>
</dbReference>
<keyword evidence="4" id="KW-1185">Reference proteome</keyword>
<protein>
    <recommendedName>
        <fullName evidence="2">Importin subunit beta-1/Transportin-1-like TPR repeats domain-containing protein</fullName>
    </recommendedName>
</protein>
<sequence length="88" mass="10220">MYCDKRMTMLMEYMLNNSVHRCVKPPILNVFVDVALAIGTEFAKYSPALLQAWLQASQFQVDCNDYDLVEHVNELRENCIETYRGVVL</sequence>
<dbReference type="Pfam" id="PF25574">
    <property type="entry name" value="TPR_IMB1"/>
    <property type="match status" value="1"/>
</dbReference>
<accession>A0A443S0L6</accession>
<comment type="caution">
    <text evidence="3">The sequence shown here is derived from an EMBL/GenBank/DDBJ whole genome shotgun (WGS) entry which is preliminary data.</text>
</comment>
<evidence type="ECO:0000259" key="2">
    <source>
        <dbReference type="Pfam" id="PF25574"/>
    </source>
</evidence>
<dbReference type="InterPro" id="IPR011989">
    <property type="entry name" value="ARM-like"/>
</dbReference>
<dbReference type="OrthoDB" id="10263328at2759"/>
<organism evidence="3 4">
    <name type="scientific">Leptotrombidium deliense</name>
    <dbReference type="NCBI Taxonomy" id="299467"/>
    <lineage>
        <taxon>Eukaryota</taxon>
        <taxon>Metazoa</taxon>
        <taxon>Ecdysozoa</taxon>
        <taxon>Arthropoda</taxon>
        <taxon>Chelicerata</taxon>
        <taxon>Arachnida</taxon>
        <taxon>Acari</taxon>
        <taxon>Acariformes</taxon>
        <taxon>Trombidiformes</taxon>
        <taxon>Prostigmata</taxon>
        <taxon>Anystina</taxon>
        <taxon>Parasitengona</taxon>
        <taxon>Trombiculoidea</taxon>
        <taxon>Trombiculidae</taxon>
        <taxon>Leptotrombidium</taxon>
    </lineage>
</organism>
<dbReference type="AlphaFoldDB" id="A0A443S0L6"/>
<dbReference type="EMBL" id="NCKV01013900">
    <property type="protein sequence ID" value="RWS21056.1"/>
    <property type="molecule type" value="Genomic_DNA"/>
</dbReference>
<keyword evidence="1" id="KW-0677">Repeat</keyword>
<reference evidence="3 4" key="1">
    <citation type="journal article" date="2018" name="Gigascience">
        <title>Genomes of trombidid mites reveal novel predicted allergens and laterally-transferred genes associated with secondary metabolism.</title>
        <authorList>
            <person name="Dong X."/>
            <person name="Chaisiri K."/>
            <person name="Xia D."/>
            <person name="Armstrong S.D."/>
            <person name="Fang Y."/>
            <person name="Donnelly M.J."/>
            <person name="Kadowaki T."/>
            <person name="McGarry J.W."/>
            <person name="Darby A.C."/>
            <person name="Makepeace B.L."/>
        </authorList>
    </citation>
    <scope>NUCLEOTIDE SEQUENCE [LARGE SCALE GENOMIC DNA]</scope>
    <source>
        <strain evidence="3">UoL-UT</strain>
    </source>
</reference>
<feature type="domain" description="Importin subunit beta-1/Transportin-1-like TPR repeats" evidence="2">
    <location>
        <begin position="2"/>
        <end position="87"/>
    </location>
</feature>
<dbReference type="SUPFAM" id="SSF48371">
    <property type="entry name" value="ARM repeat"/>
    <property type="match status" value="1"/>
</dbReference>
<name>A0A443S0L6_9ACAR</name>
<proteinExistence type="predicted"/>
<evidence type="ECO:0000256" key="1">
    <source>
        <dbReference type="ARBA" id="ARBA00022737"/>
    </source>
</evidence>
<evidence type="ECO:0000313" key="3">
    <source>
        <dbReference type="EMBL" id="RWS21056.1"/>
    </source>
</evidence>
<dbReference type="InterPro" id="IPR016024">
    <property type="entry name" value="ARM-type_fold"/>
</dbReference>
<dbReference type="STRING" id="299467.A0A443S0L6"/>
<evidence type="ECO:0000313" key="4">
    <source>
        <dbReference type="Proteomes" id="UP000288716"/>
    </source>
</evidence>
<gene>
    <name evidence="3" type="ORF">B4U80_04316</name>
</gene>
<dbReference type="VEuPathDB" id="VectorBase:LDEU010984"/>
<dbReference type="Proteomes" id="UP000288716">
    <property type="component" value="Unassembled WGS sequence"/>
</dbReference>
<dbReference type="InterPro" id="IPR058584">
    <property type="entry name" value="IMB1_TNPO1-like_TPR"/>
</dbReference>